<dbReference type="EMBL" id="QMQX01000055">
    <property type="protein sequence ID" value="RLE52419.1"/>
    <property type="molecule type" value="Genomic_DNA"/>
</dbReference>
<dbReference type="InterPro" id="IPR027417">
    <property type="entry name" value="P-loop_NTPase"/>
</dbReference>
<evidence type="ECO:0000313" key="7">
    <source>
        <dbReference type="Proteomes" id="UP000272051"/>
    </source>
</evidence>
<dbReference type="GO" id="GO:0005524">
    <property type="term" value="F:ATP binding"/>
    <property type="evidence" value="ECO:0007669"/>
    <property type="project" value="UniProtKB-KW"/>
</dbReference>
<keyword evidence="2" id="KW-0547">Nucleotide-binding</keyword>
<dbReference type="AlphaFoldDB" id="A0A497ET61"/>
<evidence type="ECO:0000256" key="2">
    <source>
        <dbReference type="ARBA" id="ARBA00022741"/>
    </source>
</evidence>
<keyword evidence="1" id="KW-0813">Transport</keyword>
<dbReference type="GO" id="GO:0098796">
    <property type="term" value="C:membrane protein complex"/>
    <property type="evidence" value="ECO:0007669"/>
    <property type="project" value="UniProtKB-ARBA"/>
</dbReference>
<dbReference type="GO" id="GO:0005886">
    <property type="term" value="C:plasma membrane"/>
    <property type="evidence" value="ECO:0007669"/>
    <property type="project" value="TreeGrafter"/>
</dbReference>
<organism evidence="5 8">
    <name type="scientific">Thermoproteota archaeon</name>
    <dbReference type="NCBI Taxonomy" id="2056631"/>
    <lineage>
        <taxon>Archaea</taxon>
        <taxon>Thermoproteota</taxon>
    </lineage>
</organism>
<dbReference type="PROSITE" id="PS50893">
    <property type="entry name" value="ABC_TRANSPORTER_2"/>
    <property type="match status" value="1"/>
</dbReference>
<dbReference type="InterPro" id="IPR003593">
    <property type="entry name" value="AAA+_ATPase"/>
</dbReference>
<dbReference type="Pfam" id="PF00005">
    <property type="entry name" value="ABC_tran"/>
    <property type="match status" value="1"/>
</dbReference>
<dbReference type="CDD" id="cd03255">
    <property type="entry name" value="ABC_MJ0796_LolCDE_FtsE"/>
    <property type="match status" value="1"/>
</dbReference>
<dbReference type="InterPro" id="IPR017871">
    <property type="entry name" value="ABC_transporter-like_CS"/>
</dbReference>
<dbReference type="GO" id="GO:0016887">
    <property type="term" value="F:ATP hydrolysis activity"/>
    <property type="evidence" value="ECO:0007669"/>
    <property type="project" value="InterPro"/>
</dbReference>
<dbReference type="EMBL" id="QMQV01000006">
    <property type="protein sequence ID" value="RLE50417.1"/>
    <property type="molecule type" value="Genomic_DNA"/>
</dbReference>
<dbReference type="InterPro" id="IPR015854">
    <property type="entry name" value="ABC_transpr_LolD-like"/>
</dbReference>
<reference evidence="7 8" key="1">
    <citation type="submission" date="2018-06" db="EMBL/GenBank/DDBJ databases">
        <title>Extensive metabolic versatility and redundancy in microbially diverse, dynamic hydrothermal sediments.</title>
        <authorList>
            <person name="Dombrowski N."/>
            <person name="Teske A."/>
            <person name="Baker B.J."/>
        </authorList>
    </citation>
    <scope>NUCLEOTIDE SEQUENCE [LARGE SCALE GENOMIC DNA]</scope>
    <source>
        <strain evidence="6">B34_G17</strain>
        <strain evidence="5">B66_G16</strain>
    </source>
</reference>
<dbReference type="InterPro" id="IPR017911">
    <property type="entry name" value="MacB-like_ATP-bd"/>
</dbReference>
<dbReference type="PROSITE" id="PS00211">
    <property type="entry name" value="ABC_TRANSPORTER_1"/>
    <property type="match status" value="1"/>
</dbReference>
<dbReference type="Proteomes" id="UP000278475">
    <property type="component" value="Unassembled WGS sequence"/>
</dbReference>
<dbReference type="PANTHER" id="PTHR24220">
    <property type="entry name" value="IMPORT ATP-BINDING PROTEIN"/>
    <property type="match status" value="1"/>
</dbReference>
<dbReference type="SMART" id="SM00382">
    <property type="entry name" value="AAA"/>
    <property type="match status" value="1"/>
</dbReference>
<comment type="caution">
    <text evidence="5">The sequence shown here is derived from an EMBL/GenBank/DDBJ whole genome shotgun (WGS) entry which is preliminary data.</text>
</comment>
<dbReference type="SUPFAM" id="SSF52540">
    <property type="entry name" value="P-loop containing nucleoside triphosphate hydrolases"/>
    <property type="match status" value="1"/>
</dbReference>
<evidence type="ECO:0000313" key="8">
    <source>
        <dbReference type="Proteomes" id="UP000278475"/>
    </source>
</evidence>
<evidence type="ECO:0000256" key="3">
    <source>
        <dbReference type="ARBA" id="ARBA00022840"/>
    </source>
</evidence>
<dbReference type="GO" id="GO:0022857">
    <property type="term" value="F:transmembrane transporter activity"/>
    <property type="evidence" value="ECO:0007669"/>
    <property type="project" value="TreeGrafter"/>
</dbReference>
<feature type="domain" description="ABC transporter" evidence="4">
    <location>
        <begin position="5"/>
        <end position="229"/>
    </location>
</feature>
<dbReference type="Gene3D" id="3.40.50.300">
    <property type="entry name" value="P-loop containing nucleotide triphosphate hydrolases"/>
    <property type="match status" value="1"/>
</dbReference>
<accession>A0A497ET61</accession>
<proteinExistence type="predicted"/>
<dbReference type="Proteomes" id="UP000272051">
    <property type="component" value="Unassembled WGS sequence"/>
</dbReference>
<evidence type="ECO:0000313" key="5">
    <source>
        <dbReference type="EMBL" id="RLE50417.1"/>
    </source>
</evidence>
<evidence type="ECO:0000313" key="6">
    <source>
        <dbReference type="EMBL" id="RLE52419.1"/>
    </source>
</evidence>
<keyword evidence="3 5" id="KW-0067">ATP-binding</keyword>
<name>A0A497ET61_9CREN</name>
<dbReference type="FunFam" id="3.40.50.300:FF:000032">
    <property type="entry name" value="Export ABC transporter ATP-binding protein"/>
    <property type="match status" value="1"/>
</dbReference>
<protein>
    <submittedName>
        <fullName evidence="5">ABC transporter ATP-binding protein</fullName>
    </submittedName>
</protein>
<evidence type="ECO:0000259" key="4">
    <source>
        <dbReference type="PROSITE" id="PS50893"/>
    </source>
</evidence>
<dbReference type="InterPro" id="IPR003439">
    <property type="entry name" value="ABC_transporter-like_ATP-bd"/>
</dbReference>
<sequence>MDEVIKTIDLWKVYKLGKVEYAALRGVNLAVKRGEMIAVVGPSGSGKSTLLNLIGALDRPTKGQVFIDGVDISRLKSKELAELRNKKIGFVFQMFNLIPYMTALENVEVPMIASGIPPKERRERAMQLLEAVGLAARANNKPSELSGGEQQRVAIARALANSPSIVLADEPTGNLDSKSAWDVVNLLKKINEERNVTIVIVTHNLEITSVCNRVVYLRDGMIEREVVAG</sequence>
<evidence type="ECO:0000256" key="1">
    <source>
        <dbReference type="ARBA" id="ARBA00022448"/>
    </source>
</evidence>
<dbReference type="PANTHER" id="PTHR24220:SF86">
    <property type="entry name" value="ABC TRANSPORTER ABCH.1"/>
    <property type="match status" value="1"/>
</dbReference>
<gene>
    <name evidence="5" type="ORF">DRJ31_01390</name>
    <name evidence="6" type="ORF">DRJ33_03915</name>
</gene>